<evidence type="ECO:0000256" key="4">
    <source>
        <dbReference type="ARBA" id="ARBA00022771"/>
    </source>
</evidence>
<feature type="binding site" evidence="11">
    <location>
        <position position="200"/>
    </location>
    <ligand>
        <name>Zn(2+)</name>
        <dbReference type="ChEBI" id="CHEBI:29105"/>
        <label>2</label>
    </ligand>
</feature>
<feature type="domain" description="J" evidence="13">
    <location>
        <begin position="7"/>
        <end position="71"/>
    </location>
</feature>
<dbReference type="GO" id="GO:0006260">
    <property type="term" value="P:DNA replication"/>
    <property type="evidence" value="ECO:0007669"/>
    <property type="project" value="UniProtKB-KW"/>
</dbReference>
<feature type="binding site" evidence="11">
    <location>
        <position position="175"/>
    </location>
    <ligand>
        <name>Zn(2+)</name>
        <dbReference type="ChEBI" id="CHEBI:29105"/>
        <label>2</label>
    </ligand>
</feature>
<dbReference type="GO" id="GO:0005737">
    <property type="term" value="C:cytoplasm"/>
    <property type="evidence" value="ECO:0007669"/>
    <property type="project" value="UniProtKB-SubCell"/>
</dbReference>
<evidence type="ECO:0000256" key="3">
    <source>
        <dbReference type="ARBA" id="ARBA00022737"/>
    </source>
</evidence>
<dbReference type="InterPro" id="IPR001305">
    <property type="entry name" value="HSP_DnaJ_Cys-rich_dom"/>
</dbReference>
<dbReference type="FunFam" id="2.10.230.10:FF:000002">
    <property type="entry name" value="Molecular chaperone DnaJ"/>
    <property type="match status" value="1"/>
</dbReference>
<keyword evidence="11" id="KW-0963">Cytoplasm</keyword>
<feature type="repeat" description="CXXCXGXG motif" evidence="11">
    <location>
        <begin position="158"/>
        <end position="165"/>
    </location>
</feature>
<comment type="domain">
    <text evidence="11">The J domain is necessary and sufficient to stimulate DnaK ATPase activity. Zinc center 1 plays an important role in the autonomous, DnaK-independent chaperone activity of DnaJ. Zinc center 2 is essential for interaction with DnaK and for DnaJ activity.</text>
</comment>
<dbReference type="InterPro" id="IPR018253">
    <property type="entry name" value="DnaJ_domain_CS"/>
</dbReference>
<gene>
    <name evidence="11" type="primary">dnaJ</name>
    <name evidence="15" type="ordered locus">Thal_0056</name>
</gene>
<evidence type="ECO:0000256" key="7">
    <source>
        <dbReference type="ARBA" id="ARBA00023186"/>
    </source>
</evidence>
<dbReference type="PANTHER" id="PTHR43096:SF52">
    <property type="entry name" value="DNAJ HOMOLOG 1, MITOCHONDRIAL-RELATED"/>
    <property type="match status" value="1"/>
</dbReference>
<feature type="domain" description="CR-type" evidence="14">
    <location>
        <begin position="145"/>
        <end position="222"/>
    </location>
</feature>
<evidence type="ECO:0000313" key="15">
    <source>
        <dbReference type="EMBL" id="ADC88694.1"/>
    </source>
</evidence>
<dbReference type="SUPFAM" id="SSF49493">
    <property type="entry name" value="HSP40/DnaJ peptide-binding domain"/>
    <property type="match status" value="2"/>
</dbReference>
<evidence type="ECO:0000256" key="8">
    <source>
        <dbReference type="ARBA" id="ARBA00053423"/>
    </source>
</evidence>
<feature type="binding site" evidence="11">
    <location>
        <position position="158"/>
    </location>
    <ligand>
        <name>Zn(2+)</name>
        <dbReference type="ChEBI" id="CHEBI:29105"/>
        <label>1</label>
    </ligand>
</feature>
<dbReference type="Pfam" id="PF00684">
    <property type="entry name" value="DnaJ_CXXCXGXG"/>
    <property type="match status" value="1"/>
</dbReference>
<feature type="repeat" description="CXXCXGXG motif" evidence="11">
    <location>
        <begin position="210"/>
        <end position="217"/>
    </location>
</feature>
<evidence type="ECO:0000256" key="10">
    <source>
        <dbReference type="ARBA" id="ARBA00067609"/>
    </source>
</evidence>
<dbReference type="HOGENOM" id="CLU_017633_0_7_0"/>
<dbReference type="Gene3D" id="1.10.287.110">
    <property type="entry name" value="DnaJ domain"/>
    <property type="match status" value="1"/>
</dbReference>
<reference evidence="16" key="1">
    <citation type="journal article" date="2010" name="Stand. Genomic Sci.">
        <title>Complete genome sequence of Thermocrinis albus type strain (HI 11/12T).</title>
        <authorList>
            <person name="Wirth R."/>
            <person name="Sikorski J."/>
            <person name="Brambilla E."/>
            <person name="Misra M."/>
            <person name="Lapidus A."/>
            <person name="Copeland A."/>
            <person name="Nolan M."/>
            <person name="Lucas S."/>
            <person name="Chen F."/>
            <person name="Tice H."/>
            <person name="Cheng J.F."/>
            <person name="Han C."/>
            <person name="Detter J.C."/>
            <person name="Tapia R."/>
            <person name="Bruce D."/>
            <person name="Goodwin L."/>
            <person name="Pitluck S."/>
            <person name="Pati A."/>
            <person name="Anderson I."/>
            <person name="Ivanova N."/>
            <person name="Mavromatis K."/>
            <person name="Mikhailova N."/>
            <person name="Chen A."/>
            <person name="Palaniappan K."/>
            <person name="Bilek Y."/>
            <person name="Hader T."/>
            <person name="Land M."/>
            <person name="Hauser L."/>
            <person name="Chang Y.J."/>
            <person name="Jeffries C.D."/>
            <person name="Tindall B.J."/>
            <person name="Rohde M."/>
            <person name="Goker M."/>
            <person name="Bristow J."/>
            <person name="Eisen J.A."/>
            <person name="Markowitz V."/>
            <person name="Hugenholtz P."/>
            <person name="Kyrpides N.C."/>
            <person name="Klenk H.P."/>
        </authorList>
    </citation>
    <scope>NUCLEOTIDE SEQUENCE [LARGE SCALE GENOMIC DNA]</scope>
    <source>
        <strain evidence="16">DSM 14484 / JCM 11386 / HI 11/12</strain>
    </source>
</reference>
<dbReference type="NCBIfam" id="TIGR02349">
    <property type="entry name" value="DnaJ_bact"/>
    <property type="match status" value="1"/>
</dbReference>
<dbReference type="FunFam" id="1.10.287.110:FF:000034">
    <property type="entry name" value="Chaperone protein DnaJ"/>
    <property type="match status" value="1"/>
</dbReference>
<dbReference type="SUPFAM" id="SSF57938">
    <property type="entry name" value="DnaJ/Hsp40 cysteine-rich domain"/>
    <property type="match status" value="1"/>
</dbReference>
<evidence type="ECO:0000256" key="5">
    <source>
        <dbReference type="ARBA" id="ARBA00022833"/>
    </source>
</evidence>
<dbReference type="GO" id="GO:0008270">
    <property type="term" value="F:zinc ion binding"/>
    <property type="evidence" value="ECO:0007669"/>
    <property type="project" value="UniProtKB-UniRule"/>
</dbReference>
<dbReference type="Gene3D" id="2.10.230.10">
    <property type="entry name" value="Heat shock protein DnaJ, cysteine-rich domain"/>
    <property type="match status" value="1"/>
</dbReference>
<comment type="subunit">
    <text evidence="11">Homodimer.</text>
</comment>
<dbReference type="InterPro" id="IPR002939">
    <property type="entry name" value="DnaJ_C"/>
</dbReference>
<sequence>MPASKKDYYEILGVPRNASQEEIKKAYRRLARKYHPDFNKDPEAQEKFKEINEAYQVLSDPEKRRLYDQYGHDAFVAQQGGNSYQDFGTPFGDLGEILEEMVRNFGFSDIFGRATRERRRTTRRPVKGEDIYYTVEISLEEAFSGTTVSIPLVREISCDVCGGEGYDPSKGSRICPTCGGSGFVAQRVAFINISQTCPTCGGEGVLREPCSKCGGKGTVSVREEIKVRIPPGVDNGSKVLVEGKGHAGMYGGPPGDLYILIKVRPHRVFERRGDHLYVDVNLKFSEAVLGTELEIPTLSGERVRVKVPAGVREGEVIRVEGHGMPRLRGSGRGDLMVRVHIDVPKLSLLDRLWGDGKRLKDLLQELDKLLPEPKRLVERET</sequence>
<evidence type="ECO:0000259" key="14">
    <source>
        <dbReference type="PROSITE" id="PS51188"/>
    </source>
</evidence>
<feature type="repeat" description="CXXCXGXG motif" evidence="11">
    <location>
        <begin position="175"/>
        <end position="182"/>
    </location>
</feature>
<dbReference type="GO" id="GO:0009408">
    <property type="term" value="P:response to heat"/>
    <property type="evidence" value="ECO:0007669"/>
    <property type="project" value="InterPro"/>
</dbReference>
<evidence type="ECO:0000256" key="11">
    <source>
        <dbReference type="HAMAP-Rule" id="MF_01152"/>
    </source>
</evidence>
<keyword evidence="4 11" id="KW-0863">Zinc-finger</keyword>
<dbReference type="NCBIfam" id="NF008035">
    <property type="entry name" value="PRK10767.1"/>
    <property type="match status" value="1"/>
</dbReference>
<dbReference type="CDD" id="cd10719">
    <property type="entry name" value="DnaJ_zf"/>
    <property type="match status" value="1"/>
</dbReference>
<dbReference type="OrthoDB" id="9779889at2"/>
<dbReference type="GO" id="GO:0005524">
    <property type="term" value="F:ATP binding"/>
    <property type="evidence" value="ECO:0007669"/>
    <property type="project" value="InterPro"/>
</dbReference>
<dbReference type="InterPro" id="IPR036410">
    <property type="entry name" value="HSP_DnaJ_Cys-rich_dom_sf"/>
</dbReference>
<keyword evidence="7 11" id="KW-0143">Chaperone</keyword>
<dbReference type="GO" id="GO:0051082">
    <property type="term" value="F:unfolded protein binding"/>
    <property type="evidence" value="ECO:0007669"/>
    <property type="project" value="UniProtKB-UniRule"/>
</dbReference>
<feature type="binding site" evidence="11">
    <location>
        <position position="197"/>
    </location>
    <ligand>
        <name>Zn(2+)</name>
        <dbReference type="ChEBI" id="CHEBI:29105"/>
        <label>2</label>
    </ligand>
</feature>
<organism evidence="15 16">
    <name type="scientific">Thermocrinis albus (strain DSM 14484 / JCM 11386 / HI 11/12)</name>
    <dbReference type="NCBI Taxonomy" id="638303"/>
    <lineage>
        <taxon>Bacteria</taxon>
        <taxon>Pseudomonadati</taxon>
        <taxon>Aquificota</taxon>
        <taxon>Aquificia</taxon>
        <taxon>Aquificales</taxon>
        <taxon>Aquificaceae</taxon>
        <taxon>Thermocrinis</taxon>
    </lineage>
</organism>
<dbReference type="PROSITE" id="PS51188">
    <property type="entry name" value="ZF_CR"/>
    <property type="match status" value="1"/>
</dbReference>
<proteinExistence type="inferred from homology"/>
<dbReference type="FunFam" id="2.60.260.20:FF:000013">
    <property type="entry name" value="DnaJ subfamily B member 11"/>
    <property type="match status" value="1"/>
</dbReference>
<dbReference type="CDD" id="cd06257">
    <property type="entry name" value="DnaJ"/>
    <property type="match status" value="1"/>
</dbReference>
<evidence type="ECO:0000259" key="13">
    <source>
        <dbReference type="PROSITE" id="PS50076"/>
    </source>
</evidence>
<dbReference type="GO" id="GO:0042026">
    <property type="term" value="P:protein refolding"/>
    <property type="evidence" value="ECO:0007669"/>
    <property type="project" value="TreeGrafter"/>
</dbReference>
<dbReference type="eggNOG" id="COG0484">
    <property type="taxonomic scope" value="Bacteria"/>
</dbReference>
<keyword evidence="3 11" id="KW-0677">Repeat</keyword>
<dbReference type="PRINTS" id="PR00625">
    <property type="entry name" value="JDOMAIN"/>
</dbReference>
<evidence type="ECO:0000256" key="1">
    <source>
        <dbReference type="ARBA" id="ARBA00022705"/>
    </source>
</evidence>
<keyword evidence="16" id="KW-1185">Reference proteome</keyword>
<feature type="binding site" evidence="11">
    <location>
        <position position="161"/>
    </location>
    <ligand>
        <name>Zn(2+)</name>
        <dbReference type="ChEBI" id="CHEBI:29105"/>
        <label>1</label>
    </ligand>
</feature>
<keyword evidence="2 11" id="KW-0479">Metal-binding</keyword>
<dbReference type="NCBIfam" id="NF010884">
    <property type="entry name" value="PRK14291.1"/>
    <property type="match status" value="1"/>
</dbReference>
<keyword evidence="1 11" id="KW-0235">DNA replication</keyword>
<dbReference type="EMBL" id="CP001931">
    <property type="protein sequence ID" value="ADC88694.1"/>
    <property type="molecule type" value="Genomic_DNA"/>
</dbReference>
<evidence type="ECO:0000313" key="16">
    <source>
        <dbReference type="Proteomes" id="UP000002043"/>
    </source>
</evidence>
<dbReference type="HAMAP" id="MF_01152">
    <property type="entry name" value="DnaJ"/>
    <property type="match status" value="1"/>
</dbReference>
<comment type="cofactor">
    <cofactor evidence="11">
        <name>Zn(2+)</name>
        <dbReference type="ChEBI" id="CHEBI:29105"/>
    </cofactor>
    <text evidence="11">Binds 2 Zn(2+) ions per monomer.</text>
</comment>
<accession>D3SNF7</accession>
<dbReference type="InterPro" id="IPR036869">
    <property type="entry name" value="J_dom_sf"/>
</dbReference>
<dbReference type="Proteomes" id="UP000002043">
    <property type="component" value="Chromosome"/>
</dbReference>
<evidence type="ECO:0000256" key="12">
    <source>
        <dbReference type="PROSITE-ProRule" id="PRU00546"/>
    </source>
</evidence>
<evidence type="ECO:0000256" key="9">
    <source>
        <dbReference type="ARBA" id="ARBA00061004"/>
    </source>
</evidence>
<dbReference type="Gene3D" id="2.60.260.20">
    <property type="entry name" value="Urease metallochaperone UreE, N-terminal domain"/>
    <property type="match status" value="2"/>
</dbReference>
<evidence type="ECO:0000256" key="2">
    <source>
        <dbReference type="ARBA" id="ARBA00022723"/>
    </source>
</evidence>
<dbReference type="SUPFAM" id="SSF46565">
    <property type="entry name" value="Chaperone J-domain"/>
    <property type="match status" value="1"/>
</dbReference>
<dbReference type="KEGG" id="tal:Thal_0056"/>
<dbReference type="PANTHER" id="PTHR43096">
    <property type="entry name" value="DNAJ HOMOLOG 1, MITOCHONDRIAL-RELATED"/>
    <property type="match status" value="1"/>
</dbReference>
<comment type="similarity">
    <text evidence="9 11">Belongs to the DnaJ family.</text>
</comment>
<feature type="binding site" evidence="11">
    <location>
        <position position="178"/>
    </location>
    <ligand>
        <name>Zn(2+)</name>
        <dbReference type="ChEBI" id="CHEBI:29105"/>
        <label>2</label>
    </ligand>
</feature>
<dbReference type="InterPro" id="IPR008971">
    <property type="entry name" value="HSP40/DnaJ_pept-bd"/>
</dbReference>
<evidence type="ECO:0000256" key="6">
    <source>
        <dbReference type="ARBA" id="ARBA00023016"/>
    </source>
</evidence>
<dbReference type="GO" id="GO:0031072">
    <property type="term" value="F:heat shock protein binding"/>
    <property type="evidence" value="ECO:0007669"/>
    <property type="project" value="InterPro"/>
</dbReference>
<dbReference type="SMART" id="SM00271">
    <property type="entry name" value="DnaJ"/>
    <property type="match status" value="1"/>
</dbReference>
<dbReference type="CDD" id="cd10747">
    <property type="entry name" value="DnaJ_C"/>
    <property type="match status" value="1"/>
</dbReference>
<dbReference type="STRING" id="638303.Thal_0056"/>
<dbReference type="PROSITE" id="PS50076">
    <property type="entry name" value="DNAJ_2"/>
    <property type="match status" value="1"/>
</dbReference>
<dbReference type="RefSeq" id="WP_012991101.1">
    <property type="nucleotide sequence ID" value="NC_013894.1"/>
</dbReference>
<name>D3SNF7_THEAH</name>
<protein>
    <recommendedName>
        <fullName evidence="10 11">Chaperone protein DnaJ</fullName>
    </recommendedName>
</protein>
<dbReference type="InterPro" id="IPR012724">
    <property type="entry name" value="DnaJ"/>
</dbReference>
<keyword evidence="5 11" id="KW-0862">Zinc</keyword>
<feature type="binding site" evidence="11">
    <location>
        <position position="210"/>
    </location>
    <ligand>
        <name>Zn(2+)</name>
        <dbReference type="ChEBI" id="CHEBI:29105"/>
        <label>1</label>
    </ligand>
</feature>
<dbReference type="Pfam" id="PF01556">
    <property type="entry name" value="DnaJ_C"/>
    <property type="match status" value="1"/>
</dbReference>
<feature type="repeat" description="CXXCXGXG motif" evidence="11">
    <location>
        <begin position="197"/>
        <end position="204"/>
    </location>
</feature>
<dbReference type="InterPro" id="IPR001623">
    <property type="entry name" value="DnaJ_domain"/>
</dbReference>
<comment type="function">
    <text evidence="8 11">Participates actively in the response to hyperosmotic and heat shock by preventing the aggregation of stress-denatured proteins and by disaggregating proteins, also in an autonomous, DnaK-independent fashion. Unfolded proteins bind initially to DnaJ; upon interaction with the DnaJ-bound protein, DnaK hydrolyzes its bound ATP, resulting in the formation of a stable complex. GrpE releases ADP from DnaK; ATP binding to DnaK triggers the release of the substrate protein, thus completing the reaction cycle. Several rounds of ATP-dependent interactions between DnaJ, DnaK and GrpE are required for fully efficient folding. Also involved, together with DnaK and GrpE, in the DNA replication of plasmids through activation of initiation proteins.</text>
</comment>
<dbReference type="Pfam" id="PF00226">
    <property type="entry name" value="DnaJ"/>
    <property type="match status" value="1"/>
</dbReference>
<dbReference type="AlphaFoldDB" id="D3SNF7"/>
<feature type="binding site" evidence="11">
    <location>
        <position position="213"/>
    </location>
    <ligand>
        <name>Zn(2+)</name>
        <dbReference type="ChEBI" id="CHEBI:29105"/>
        <label>1</label>
    </ligand>
</feature>
<comment type="subcellular location">
    <subcellularLocation>
        <location evidence="11">Cytoplasm</location>
    </subcellularLocation>
</comment>
<keyword evidence="6 11" id="KW-0346">Stress response</keyword>
<feature type="zinc finger region" description="CR-type" evidence="12">
    <location>
        <begin position="145"/>
        <end position="222"/>
    </location>
</feature>
<dbReference type="PROSITE" id="PS00636">
    <property type="entry name" value="DNAJ_1"/>
    <property type="match status" value="1"/>
</dbReference>